<evidence type="ECO:0000256" key="1">
    <source>
        <dbReference type="SAM" id="Coils"/>
    </source>
</evidence>
<dbReference type="InterPro" id="IPR009636">
    <property type="entry name" value="SCAF"/>
</dbReference>
<proteinExistence type="predicted"/>
<accession>A0A8S5PB83</accession>
<organism evidence="2">
    <name type="scientific">Siphoviridae sp. ctc6d98</name>
    <dbReference type="NCBI Taxonomy" id="2825569"/>
    <lineage>
        <taxon>Viruses</taxon>
        <taxon>Duplodnaviria</taxon>
        <taxon>Heunggongvirae</taxon>
        <taxon>Uroviricota</taxon>
        <taxon>Caudoviricetes</taxon>
    </lineage>
</organism>
<evidence type="ECO:0000313" key="2">
    <source>
        <dbReference type="EMBL" id="DAE04334.1"/>
    </source>
</evidence>
<reference evidence="2" key="1">
    <citation type="journal article" date="2021" name="Proc. Natl. Acad. Sci. U.S.A.">
        <title>A Catalog of Tens of Thousands of Viruses from Human Metagenomes Reveals Hidden Associations with Chronic Diseases.</title>
        <authorList>
            <person name="Tisza M.J."/>
            <person name="Buck C.B."/>
        </authorList>
    </citation>
    <scope>NUCLEOTIDE SEQUENCE</scope>
    <source>
        <strain evidence="2">Ctc6d98</strain>
    </source>
</reference>
<sequence length="210" mass="24003">MQNITEILKEIGIEVPEDKLPDLTKKVAENYKTVAEMEKKTGRLEQERDDYKSQLESAKNTLKGFEGVDLSTMRTQLAEYKDKAEKAEKDFKDKLAERDLDDALNAALDGIKFTSETAKRGVKSRLKEERIELNKDGKLRGFDSLISKLREEDKDAFAEDSKPSARFTSSFGKNDGVKKYSSIEDIYKIKDATERQTAIAQNMDLFRKDE</sequence>
<keyword evidence="1" id="KW-0175">Coiled coil</keyword>
<dbReference type="Pfam" id="PF06810">
    <property type="entry name" value="Phage_scaffold"/>
    <property type="match status" value="1"/>
</dbReference>
<dbReference type="EMBL" id="BK015386">
    <property type="protein sequence ID" value="DAE04334.1"/>
    <property type="molecule type" value="Genomic_DNA"/>
</dbReference>
<dbReference type="GO" id="GO:0019069">
    <property type="term" value="P:viral capsid assembly"/>
    <property type="evidence" value="ECO:0007669"/>
    <property type="project" value="InterPro"/>
</dbReference>
<protein>
    <submittedName>
        <fullName evidence="2">Minor structural protein</fullName>
    </submittedName>
</protein>
<feature type="coiled-coil region" evidence="1">
    <location>
        <begin position="34"/>
        <end position="97"/>
    </location>
</feature>
<name>A0A8S5PB83_9CAUD</name>